<accession>A0A1M6ATN1</accession>
<keyword evidence="10" id="KW-0975">Bacterial flagellum</keyword>
<comment type="function">
    <text evidence="12">Plays a role in the flagellum-specific transport system.</text>
</comment>
<dbReference type="PANTHER" id="PTHR30587:SF0">
    <property type="entry name" value="FLAGELLAR BIOSYNTHETIC PROTEIN FLIP"/>
    <property type="match status" value="1"/>
</dbReference>
<reference evidence="14 15" key="1">
    <citation type="submission" date="2016-11" db="EMBL/GenBank/DDBJ databases">
        <authorList>
            <person name="Jaros S."/>
            <person name="Januszkiewicz K."/>
            <person name="Wedrychowicz H."/>
        </authorList>
    </citation>
    <scope>NUCLEOTIDE SEQUENCE [LARGE SCALE GENOMIC DNA]</scope>
    <source>
        <strain evidence="14 15">DSM 21758</strain>
    </source>
</reference>
<dbReference type="GO" id="GO:0005886">
    <property type="term" value="C:plasma membrane"/>
    <property type="evidence" value="ECO:0007669"/>
    <property type="project" value="UniProtKB-SubCell"/>
</dbReference>
<dbReference type="PRINTS" id="PR01302">
    <property type="entry name" value="TYPE3IMPPROT"/>
</dbReference>
<dbReference type="NCBIfam" id="NF009438">
    <property type="entry name" value="PRK12797.1"/>
    <property type="match status" value="1"/>
</dbReference>
<evidence type="ECO:0000313" key="14">
    <source>
        <dbReference type="EMBL" id="SHI39879.1"/>
    </source>
</evidence>
<dbReference type="GO" id="GO:0044781">
    <property type="term" value="P:bacterial-type flagellum organization"/>
    <property type="evidence" value="ECO:0007669"/>
    <property type="project" value="UniProtKB-UniRule"/>
</dbReference>
<dbReference type="AlphaFoldDB" id="A0A1M6ATN1"/>
<dbReference type="GO" id="GO:0009306">
    <property type="term" value="P:protein secretion"/>
    <property type="evidence" value="ECO:0007669"/>
    <property type="project" value="UniProtKB-UniRule"/>
</dbReference>
<dbReference type="PRINTS" id="PR00951">
    <property type="entry name" value="FLGBIOSNFLIP"/>
</dbReference>
<feature type="chain" id="PRO_5012364343" description="Flagellar biosynthetic protein FliP" evidence="13">
    <location>
        <begin position="28"/>
        <end position="253"/>
    </location>
</feature>
<keyword evidence="13" id="KW-0732">Signal</keyword>
<dbReference type="InterPro" id="IPR005838">
    <property type="entry name" value="T3SS_IM_P"/>
</dbReference>
<feature type="signal peptide" evidence="13">
    <location>
        <begin position="1"/>
        <end position="27"/>
    </location>
</feature>
<keyword evidence="9 12" id="KW-0472">Membrane</keyword>
<keyword evidence="4 12" id="KW-1003">Cell membrane</keyword>
<evidence type="ECO:0000313" key="15">
    <source>
        <dbReference type="Proteomes" id="UP000184310"/>
    </source>
</evidence>
<evidence type="ECO:0000256" key="11">
    <source>
        <dbReference type="ARBA" id="ARBA00023225"/>
    </source>
</evidence>
<dbReference type="NCBIfam" id="TIGR01103">
    <property type="entry name" value="fliP"/>
    <property type="match status" value="1"/>
</dbReference>
<evidence type="ECO:0000256" key="4">
    <source>
        <dbReference type="ARBA" id="ARBA00022475"/>
    </source>
</evidence>
<feature type="transmembrane region" description="Helical" evidence="12">
    <location>
        <begin position="94"/>
        <end position="113"/>
    </location>
</feature>
<keyword evidence="7 12" id="KW-0653">Protein transport</keyword>
<keyword evidence="6 12" id="KW-1005">Bacterial flagellum biogenesis</keyword>
<evidence type="ECO:0000256" key="9">
    <source>
        <dbReference type="ARBA" id="ARBA00023136"/>
    </source>
</evidence>
<evidence type="ECO:0000256" key="10">
    <source>
        <dbReference type="ARBA" id="ARBA00023143"/>
    </source>
</evidence>
<proteinExistence type="inferred from homology"/>
<keyword evidence="14" id="KW-0282">Flagellum</keyword>
<dbReference type="Pfam" id="PF00813">
    <property type="entry name" value="FliP"/>
    <property type="match status" value="1"/>
</dbReference>
<evidence type="ECO:0000256" key="7">
    <source>
        <dbReference type="ARBA" id="ARBA00022927"/>
    </source>
</evidence>
<comment type="subcellular location">
    <subcellularLocation>
        <location evidence="12">Cell membrane</location>
        <topology evidence="12">Multi-pass membrane protein</topology>
    </subcellularLocation>
    <subcellularLocation>
        <location evidence="12">Bacterial flagellum basal body</location>
    </subcellularLocation>
</comment>
<keyword evidence="14" id="KW-0969">Cilium</keyword>
<evidence type="ECO:0000256" key="1">
    <source>
        <dbReference type="ARBA" id="ARBA00006257"/>
    </source>
</evidence>
<protein>
    <recommendedName>
        <fullName evidence="2 12">Flagellar biosynthetic protein FliP</fullName>
    </recommendedName>
</protein>
<keyword evidence="15" id="KW-1185">Reference proteome</keyword>
<evidence type="ECO:0000256" key="5">
    <source>
        <dbReference type="ARBA" id="ARBA00022692"/>
    </source>
</evidence>
<organism evidence="14 15">
    <name type="scientific">Clostridium cavendishii DSM 21758</name>
    <dbReference type="NCBI Taxonomy" id="1121302"/>
    <lineage>
        <taxon>Bacteria</taxon>
        <taxon>Bacillati</taxon>
        <taxon>Bacillota</taxon>
        <taxon>Clostridia</taxon>
        <taxon>Eubacteriales</taxon>
        <taxon>Clostridiaceae</taxon>
        <taxon>Clostridium</taxon>
    </lineage>
</organism>
<evidence type="ECO:0000256" key="12">
    <source>
        <dbReference type="RuleBase" id="RU362069"/>
    </source>
</evidence>
<comment type="similarity">
    <text evidence="1 12">Belongs to the FliP/MopC/SpaP family.</text>
</comment>
<dbReference type="PANTHER" id="PTHR30587">
    <property type="entry name" value="FLAGELLAR BIOSYNTHETIC PROTEIN FLIP"/>
    <property type="match status" value="1"/>
</dbReference>
<sequence>MNKKRKYSIFLILLVGIVCFMSYKAYAAPVDIPNPKIASSSDPKDYVSNIKLLIFLTIISVLPSFIIMMTSFTRIIVVFSFLKSAIGAQQSIPNQVLVGLAIFLTIFIMAPVYNDVNNNALTPYMNNKITQDQALEAGSKPLRDFMLNQTRQKDLQLFVEISKIDASKVTKDNVPMYVVVPAFAISELKTAFQIGFLIYLPFLIIDMVVASVLMSMGMFMLPPAMVSLPFKLLLFVMVDGWYLLVSSLVKSFM</sequence>
<dbReference type="PROSITE" id="PS01060">
    <property type="entry name" value="FLIP_1"/>
    <property type="match status" value="1"/>
</dbReference>
<keyword evidence="14" id="KW-0966">Cell projection</keyword>
<evidence type="ECO:0000256" key="3">
    <source>
        <dbReference type="ARBA" id="ARBA00022448"/>
    </source>
</evidence>
<dbReference type="InterPro" id="IPR005837">
    <property type="entry name" value="FliP"/>
</dbReference>
<dbReference type="STRING" id="1121302.SAMN02745163_00175"/>
<gene>
    <name evidence="12" type="primary">fliP</name>
    <name evidence="14" type="ORF">SAMN02745163_00175</name>
</gene>
<dbReference type="GO" id="GO:0009425">
    <property type="term" value="C:bacterial-type flagellum basal body"/>
    <property type="evidence" value="ECO:0007669"/>
    <property type="project" value="UniProtKB-SubCell"/>
</dbReference>
<keyword evidence="5 12" id="KW-0812">Transmembrane</keyword>
<dbReference type="PROSITE" id="PS01061">
    <property type="entry name" value="FLIP_2"/>
    <property type="match status" value="1"/>
</dbReference>
<evidence type="ECO:0000256" key="2">
    <source>
        <dbReference type="ARBA" id="ARBA00021714"/>
    </source>
</evidence>
<evidence type="ECO:0000256" key="6">
    <source>
        <dbReference type="ARBA" id="ARBA00022795"/>
    </source>
</evidence>
<feature type="transmembrane region" description="Helical" evidence="12">
    <location>
        <begin position="51"/>
        <end position="82"/>
    </location>
</feature>
<feature type="transmembrane region" description="Helical" evidence="12">
    <location>
        <begin position="232"/>
        <end position="249"/>
    </location>
</feature>
<keyword evidence="11 12" id="KW-1006">Bacterial flagellum protein export</keyword>
<dbReference type="Proteomes" id="UP000184310">
    <property type="component" value="Unassembled WGS sequence"/>
</dbReference>
<evidence type="ECO:0000256" key="13">
    <source>
        <dbReference type="SAM" id="SignalP"/>
    </source>
</evidence>
<dbReference type="RefSeq" id="WP_072984331.1">
    <property type="nucleotide sequence ID" value="NZ_FQZB01000003.1"/>
</dbReference>
<keyword evidence="3 12" id="KW-0813">Transport</keyword>
<dbReference type="EMBL" id="FQZB01000003">
    <property type="protein sequence ID" value="SHI39879.1"/>
    <property type="molecule type" value="Genomic_DNA"/>
</dbReference>
<name>A0A1M6ATN1_9CLOT</name>
<feature type="transmembrane region" description="Helical" evidence="12">
    <location>
        <begin position="196"/>
        <end position="220"/>
    </location>
</feature>
<dbReference type="OrthoDB" id="9805111at2"/>
<keyword evidence="8 12" id="KW-1133">Transmembrane helix</keyword>
<evidence type="ECO:0000256" key="8">
    <source>
        <dbReference type="ARBA" id="ARBA00022989"/>
    </source>
</evidence>